<proteinExistence type="inferred from homology"/>
<evidence type="ECO:0000256" key="2">
    <source>
        <dbReference type="ARBA" id="ARBA00022448"/>
    </source>
</evidence>
<dbReference type="PROSITE" id="PS50893">
    <property type="entry name" value="ABC_TRANSPORTER_2"/>
    <property type="match status" value="1"/>
</dbReference>
<dbReference type="GO" id="GO:0042626">
    <property type="term" value="F:ATPase-coupled transmembrane transporter activity"/>
    <property type="evidence" value="ECO:0007669"/>
    <property type="project" value="TreeGrafter"/>
</dbReference>
<dbReference type="SMART" id="SM00382">
    <property type="entry name" value="AAA"/>
    <property type="match status" value="1"/>
</dbReference>
<gene>
    <name evidence="6" type="ORF">DL1_14960</name>
</gene>
<dbReference type="RefSeq" id="WP_038069412.1">
    <property type="nucleotide sequence ID" value="NZ_FOVB01000005.1"/>
</dbReference>
<dbReference type="InterPro" id="IPR027417">
    <property type="entry name" value="P-loop_NTPase"/>
</dbReference>
<evidence type="ECO:0000313" key="7">
    <source>
        <dbReference type="Proteomes" id="UP000027725"/>
    </source>
</evidence>
<dbReference type="GO" id="GO:0043190">
    <property type="term" value="C:ATP-binding cassette (ABC) transporter complex"/>
    <property type="evidence" value="ECO:0007669"/>
    <property type="project" value="TreeGrafter"/>
</dbReference>
<dbReference type="GO" id="GO:0016887">
    <property type="term" value="F:ATP hydrolysis activity"/>
    <property type="evidence" value="ECO:0007669"/>
    <property type="project" value="InterPro"/>
</dbReference>
<dbReference type="InterPro" id="IPR017871">
    <property type="entry name" value="ABC_transporter-like_CS"/>
</dbReference>
<dbReference type="CDD" id="cd03225">
    <property type="entry name" value="ABC_cobalt_CbiO_domain1"/>
    <property type="match status" value="1"/>
</dbReference>
<dbReference type="eggNOG" id="COG1122">
    <property type="taxonomic scope" value="Bacteria"/>
</dbReference>
<dbReference type="EMBL" id="JHEH01000046">
    <property type="protein sequence ID" value="KEP68103.1"/>
    <property type="molecule type" value="Genomic_DNA"/>
</dbReference>
<accession>A0A074TGB4</accession>
<sequence>MALLDLQDIDFAYAGQPPVLRGASLQMRAGERLAISGDNGAGKSTLLRLIVGLLRPTRGTVTAFGRPRLHERDFHEVRRRAGYVFQDPDDQLFCPTVAEDIAFGPLNLGLGRAQASEIVTRVLDQLGIAPLRARITHHLSGGEKRLVSLACVLAMEPDILLLDEPTNALDTTNVERLTEILQGLPQAIVLVTHDPQFRTRIAPGGLRIEDGRLIDAS</sequence>
<comment type="similarity">
    <text evidence="1">Belongs to the ABC transporter superfamily.</text>
</comment>
<dbReference type="PANTHER" id="PTHR43553:SF24">
    <property type="entry name" value="ENERGY-COUPLING FACTOR TRANSPORTER ATP-BINDING PROTEIN ECFA1"/>
    <property type="match status" value="1"/>
</dbReference>
<organism evidence="6 7">
    <name type="scientific">Thioclava dalianensis</name>
    <dbReference type="NCBI Taxonomy" id="1185766"/>
    <lineage>
        <taxon>Bacteria</taxon>
        <taxon>Pseudomonadati</taxon>
        <taxon>Pseudomonadota</taxon>
        <taxon>Alphaproteobacteria</taxon>
        <taxon>Rhodobacterales</taxon>
        <taxon>Paracoccaceae</taxon>
        <taxon>Thioclava</taxon>
    </lineage>
</organism>
<evidence type="ECO:0000259" key="5">
    <source>
        <dbReference type="PROSITE" id="PS50893"/>
    </source>
</evidence>
<keyword evidence="2" id="KW-0813">Transport</keyword>
<reference evidence="6 7" key="1">
    <citation type="submission" date="2014-03" db="EMBL/GenBank/DDBJ databases">
        <title>The draft genome sequence of Thioclava dalianensis DLFJ1-1.</title>
        <authorList>
            <person name="Lai Q."/>
            <person name="Shao Z."/>
        </authorList>
    </citation>
    <scope>NUCLEOTIDE SEQUENCE [LARGE SCALE GENOMIC DNA]</scope>
    <source>
        <strain evidence="6 7">DLFJ1-1</strain>
    </source>
</reference>
<dbReference type="InterPro" id="IPR015856">
    <property type="entry name" value="ABC_transpr_CbiO/EcfA_su"/>
</dbReference>
<evidence type="ECO:0000256" key="4">
    <source>
        <dbReference type="ARBA" id="ARBA00022840"/>
    </source>
</evidence>
<keyword evidence="4" id="KW-0067">ATP-binding</keyword>
<dbReference type="InterPro" id="IPR003593">
    <property type="entry name" value="AAA+_ATPase"/>
</dbReference>
<dbReference type="STRING" id="1185766.SAMN05216224_10512"/>
<evidence type="ECO:0000256" key="1">
    <source>
        <dbReference type="ARBA" id="ARBA00005417"/>
    </source>
</evidence>
<dbReference type="PROSITE" id="PS00211">
    <property type="entry name" value="ABC_TRANSPORTER_1"/>
    <property type="match status" value="1"/>
</dbReference>
<dbReference type="OrthoDB" id="9782163at2"/>
<dbReference type="InterPro" id="IPR003439">
    <property type="entry name" value="ABC_transporter-like_ATP-bd"/>
</dbReference>
<dbReference type="AlphaFoldDB" id="A0A074TGB4"/>
<dbReference type="Pfam" id="PF00005">
    <property type="entry name" value="ABC_tran"/>
    <property type="match status" value="1"/>
</dbReference>
<protein>
    <submittedName>
        <fullName evidence="6">Cobalt ABC transporter ATPase</fullName>
    </submittedName>
</protein>
<evidence type="ECO:0000256" key="3">
    <source>
        <dbReference type="ARBA" id="ARBA00022741"/>
    </source>
</evidence>
<dbReference type="Proteomes" id="UP000027725">
    <property type="component" value="Unassembled WGS sequence"/>
</dbReference>
<evidence type="ECO:0000313" key="6">
    <source>
        <dbReference type="EMBL" id="KEP68103.1"/>
    </source>
</evidence>
<dbReference type="SUPFAM" id="SSF52540">
    <property type="entry name" value="P-loop containing nucleoside triphosphate hydrolases"/>
    <property type="match status" value="1"/>
</dbReference>
<comment type="caution">
    <text evidence="6">The sequence shown here is derived from an EMBL/GenBank/DDBJ whole genome shotgun (WGS) entry which is preliminary data.</text>
</comment>
<keyword evidence="7" id="KW-1185">Reference proteome</keyword>
<feature type="domain" description="ABC transporter" evidence="5">
    <location>
        <begin position="4"/>
        <end position="217"/>
    </location>
</feature>
<dbReference type="Gene3D" id="3.40.50.300">
    <property type="entry name" value="P-loop containing nucleotide triphosphate hydrolases"/>
    <property type="match status" value="1"/>
</dbReference>
<keyword evidence="3" id="KW-0547">Nucleotide-binding</keyword>
<dbReference type="PANTHER" id="PTHR43553">
    <property type="entry name" value="HEAVY METAL TRANSPORTER"/>
    <property type="match status" value="1"/>
</dbReference>
<dbReference type="GO" id="GO:0005524">
    <property type="term" value="F:ATP binding"/>
    <property type="evidence" value="ECO:0007669"/>
    <property type="project" value="UniProtKB-KW"/>
</dbReference>
<dbReference type="InterPro" id="IPR050095">
    <property type="entry name" value="ECF_ABC_transporter_ATP-bd"/>
</dbReference>
<name>A0A074TGB4_9RHOB</name>